<evidence type="ECO:0000313" key="2">
    <source>
        <dbReference type="EMBL" id="GBP52101.1"/>
    </source>
</evidence>
<evidence type="ECO:0000256" key="1">
    <source>
        <dbReference type="SAM" id="Phobius"/>
    </source>
</evidence>
<keyword evidence="1" id="KW-0472">Membrane</keyword>
<keyword evidence="3" id="KW-1185">Reference proteome</keyword>
<evidence type="ECO:0000313" key="3">
    <source>
        <dbReference type="Proteomes" id="UP000299102"/>
    </source>
</evidence>
<protein>
    <submittedName>
        <fullName evidence="2">Cecropin-D</fullName>
    </submittedName>
</protein>
<feature type="transmembrane region" description="Helical" evidence="1">
    <location>
        <begin position="38"/>
        <end position="58"/>
    </location>
</feature>
<reference evidence="2 3" key="1">
    <citation type="journal article" date="2019" name="Commun. Biol.">
        <title>The bagworm genome reveals a unique fibroin gene that provides high tensile strength.</title>
        <authorList>
            <person name="Kono N."/>
            <person name="Nakamura H."/>
            <person name="Ohtoshi R."/>
            <person name="Tomita M."/>
            <person name="Numata K."/>
            <person name="Arakawa K."/>
        </authorList>
    </citation>
    <scope>NUCLEOTIDE SEQUENCE [LARGE SCALE GENOMIC DNA]</scope>
</reference>
<name>A0A4C1WLF7_EUMVA</name>
<dbReference type="AlphaFoldDB" id="A0A4C1WLF7"/>
<dbReference type="Proteomes" id="UP000299102">
    <property type="component" value="Unassembled WGS sequence"/>
</dbReference>
<proteinExistence type="predicted"/>
<comment type="caution">
    <text evidence="2">The sequence shown here is derived from an EMBL/GenBank/DDBJ whole genome shotgun (WGS) entry which is preliminary data.</text>
</comment>
<keyword evidence="1" id="KW-1133">Transmembrane helix</keyword>
<accession>A0A4C1WLF7</accession>
<gene>
    <name evidence="2" type="primary">CECD</name>
    <name evidence="2" type="ORF">EVAR_42004_1</name>
</gene>
<keyword evidence="1" id="KW-0812">Transmembrane</keyword>
<dbReference type="EMBL" id="BGZK01000595">
    <property type="protein sequence ID" value="GBP52101.1"/>
    <property type="molecule type" value="Genomic_DNA"/>
</dbReference>
<sequence>MKRAGTRENELPAETLSVVPVRASLRYSSCSEAVNMRFIWFFAVVMACLAASASTSPAPRPDNFFKIFEGIMDRIQEAVKNARPAVDVVMNARELVQGGHVDVED</sequence>
<organism evidence="2 3">
    <name type="scientific">Eumeta variegata</name>
    <name type="common">Bagworm moth</name>
    <name type="synonym">Eumeta japonica</name>
    <dbReference type="NCBI Taxonomy" id="151549"/>
    <lineage>
        <taxon>Eukaryota</taxon>
        <taxon>Metazoa</taxon>
        <taxon>Ecdysozoa</taxon>
        <taxon>Arthropoda</taxon>
        <taxon>Hexapoda</taxon>
        <taxon>Insecta</taxon>
        <taxon>Pterygota</taxon>
        <taxon>Neoptera</taxon>
        <taxon>Endopterygota</taxon>
        <taxon>Lepidoptera</taxon>
        <taxon>Glossata</taxon>
        <taxon>Ditrysia</taxon>
        <taxon>Tineoidea</taxon>
        <taxon>Psychidae</taxon>
        <taxon>Oiketicinae</taxon>
        <taxon>Eumeta</taxon>
    </lineage>
</organism>